<protein>
    <recommendedName>
        <fullName evidence="2">C-type lectin domain-containing protein</fullName>
    </recommendedName>
</protein>
<dbReference type="InterPro" id="IPR016186">
    <property type="entry name" value="C-type_lectin-like/link_sf"/>
</dbReference>
<keyword evidence="1" id="KW-0732">Signal</keyword>
<dbReference type="Proteomes" id="UP000298663">
    <property type="component" value="Unassembled WGS sequence"/>
</dbReference>
<dbReference type="SMART" id="SM00034">
    <property type="entry name" value="CLECT"/>
    <property type="match status" value="2"/>
</dbReference>
<feature type="signal peptide" evidence="1">
    <location>
        <begin position="1"/>
        <end position="19"/>
    </location>
</feature>
<dbReference type="SUPFAM" id="SSF56436">
    <property type="entry name" value="C-type lectin-like"/>
    <property type="match status" value="2"/>
</dbReference>
<evidence type="ECO:0000313" key="4">
    <source>
        <dbReference type="Proteomes" id="UP000298663"/>
    </source>
</evidence>
<dbReference type="InterPro" id="IPR050111">
    <property type="entry name" value="C-type_lectin/snaclec_domain"/>
</dbReference>
<comment type="caution">
    <text evidence="3">The sequence shown here is derived from an EMBL/GenBank/DDBJ whole genome shotgun (WGS) entry which is preliminary data.</text>
</comment>
<proteinExistence type="predicted"/>
<dbReference type="InterPro" id="IPR001304">
    <property type="entry name" value="C-type_lectin-like"/>
</dbReference>
<dbReference type="STRING" id="34508.A0A4U5PIJ3"/>
<dbReference type="InterPro" id="IPR016187">
    <property type="entry name" value="CTDL_fold"/>
</dbReference>
<dbReference type="Gene3D" id="3.10.100.10">
    <property type="entry name" value="Mannose-Binding Protein A, subunit A"/>
    <property type="match status" value="2"/>
</dbReference>
<reference evidence="3 4" key="1">
    <citation type="journal article" date="2015" name="Genome Biol.">
        <title>Comparative genomics of Steinernema reveals deeply conserved gene regulatory networks.</title>
        <authorList>
            <person name="Dillman A.R."/>
            <person name="Macchietto M."/>
            <person name="Porter C.F."/>
            <person name="Rogers A."/>
            <person name="Williams B."/>
            <person name="Antoshechkin I."/>
            <person name="Lee M.M."/>
            <person name="Goodwin Z."/>
            <person name="Lu X."/>
            <person name="Lewis E.E."/>
            <person name="Goodrich-Blair H."/>
            <person name="Stock S.P."/>
            <person name="Adams B.J."/>
            <person name="Sternberg P.W."/>
            <person name="Mortazavi A."/>
        </authorList>
    </citation>
    <scope>NUCLEOTIDE SEQUENCE [LARGE SCALE GENOMIC DNA]</scope>
    <source>
        <strain evidence="3 4">ALL</strain>
    </source>
</reference>
<name>A0A4U5PIJ3_STECR</name>
<gene>
    <name evidence="3" type="ORF">L596_010522</name>
</gene>
<organism evidence="3 4">
    <name type="scientific">Steinernema carpocapsae</name>
    <name type="common">Entomopathogenic nematode</name>
    <dbReference type="NCBI Taxonomy" id="34508"/>
    <lineage>
        <taxon>Eukaryota</taxon>
        <taxon>Metazoa</taxon>
        <taxon>Ecdysozoa</taxon>
        <taxon>Nematoda</taxon>
        <taxon>Chromadorea</taxon>
        <taxon>Rhabditida</taxon>
        <taxon>Tylenchina</taxon>
        <taxon>Panagrolaimomorpha</taxon>
        <taxon>Strongyloidoidea</taxon>
        <taxon>Steinernematidae</taxon>
        <taxon>Steinernema</taxon>
    </lineage>
</organism>
<dbReference type="PROSITE" id="PS50041">
    <property type="entry name" value="C_TYPE_LECTIN_2"/>
    <property type="match status" value="2"/>
</dbReference>
<dbReference type="AlphaFoldDB" id="A0A4U5PIJ3"/>
<feature type="domain" description="C-type lectin" evidence="2">
    <location>
        <begin position="31"/>
        <end position="143"/>
    </location>
</feature>
<feature type="chain" id="PRO_5020415205" description="C-type lectin domain-containing protein" evidence="1">
    <location>
        <begin position="20"/>
        <end position="320"/>
    </location>
</feature>
<keyword evidence="4" id="KW-1185">Reference proteome</keyword>
<sequence>MKALLVVLMLPLLFTVTAAHESSHGSVSSKNGSRCFIFMPSQVDFINADAACREIGGNLASILTEDDQQIISELLHGEQERGVDVWIGGNDIFHYGNWSWTDGSPFKFLSNHAPSVAGDCLSLVATTMWTEAECCSEKSFVCVMDSIKPATCPVVTPSPTPSAPPTVVTMPLSSCSKSHCTSAIECGCQSDWTLYLGNNMCYRFFDWAHTDWEVSERYCRGWSGHLVSIRSQEEQHFLEKLVNSESDNDSQNVWIGLSRNHQNLKWSDECPLNYTNWDVHEPSSMQNKECVQMNGGSITGSWSTVPCTEKSQFICKAYPI</sequence>
<feature type="domain" description="C-type lectin" evidence="2">
    <location>
        <begin position="197"/>
        <end position="316"/>
    </location>
</feature>
<evidence type="ECO:0000313" key="3">
    <source>
        <dbReference type="EMBL" id="TKR96517.1"/>
    </source>
</evidence>
<dbReference type="Pfam" id="PF00059">
    <property type="entry name" value="Lectin_C"/>
    <property type="match status" value="2"/>
</dbReference>
<evidence type="ECO:0000256" key="1">
    <source>
        <dbReference type="SAM" id="SignalP"/>
    </source>
</evidence>
<dbReference type="CDD" id="cd00037">
    <property type="entry name" value="CLECT"/>
    <property type="match status" value="1"/>
</dbReference>
<dbReference type="EMBL" id="AZBU02000002">
    <property type="protein sequence ID" value="TKR96517.1"/>
    <property type="molecule type" value="Genomic_DNA"/>
</dbReference>
<evidence type="ECO:0000259" key="2">
    <source>
        <dbReference type="PROSITE" id="PS50041"/>
    </source>
</evidence>
<dbReference type="PANTHER" id="PTHR22803">
    <property type="entry name" value="MANNOSE, PHOSPHOLIPASE, LECTIN RECEPTOR RELATED"/>
    <property type="match status" value="1"/>
</dbReference>
<accession>A0A4U5PIJ3</accession>
<reference evidence="3 4" key="2">
    <citation type="journal article" date="2019" name="G3 (Bethesda)">
        <title>Hybrid Assembly of the Genome of the Entomopathogenic Nematode Steinernema carpocapsae Identifies the X-Chromosome.</title>
        <authorList>
            <person name="Serra L."/>
            <person name="Macchietto M."/>
            <person name="Macias-Munoz A."/>
            <person name="McGill C.J."/>
            <person name="Rodriguez I.M."/>
            <person name="Rodriguez B."/>
            <person name="Murad R."/>
            <person name="Mortazavi A."/>
        </authorList>
    </citation>
    <scope>NUCLEOTIDE SEQUENCE [LARGE SCALE GENOMIC DNA]</scope>
    <source>
        <strain evidence="3 4">ALL</strain>
    </source>
</reference>
<dbReference type="OrthoDB" id="5861056at2759"/>